<evidence type="ECO:0000313" key="3">
    <source>
        <dbReference type="EMBL" id="KAK7263952.1"/>
    </source>
</evidence>
<proteinExistence type="predicted"/>
<dbReference type="AlphaFoldDB" id="A0AAN9EUW2"/>
<accession>A0AAN9EUW2</accession>
<dbReference type="Proteomes" id="UP001359559">
    <property type="component" value="Unassembled WGS sequence"/>
</dbReference>
<gene>
    <name evidence="3" type="ORF">RJT34_31552</name>
</gene>
<reference evidence="3 4" key="1">
    <citation type="submission" date="2024-01" db="EMBL/GenBank/DDBJ databases">
        <title>The genomes of 5 underutilized Papilionoideae crops provide insights into root nodulation and disease resistance.</title>
        <authorList>
            <person name="Yuan L."/>
        </authorList>
    </citation>
    <scope>NUCLEOTIDE SEQUENCE [LARGE SCALE GENOMIC DNA]</scope>
    <source>
        <strain evidence="3">LY-2023</strain>
        <tissue evidence="3">Leaf</tissue>
    </source>
</reference>
<sequence>MKKTTKLAKLDAATKKLEEVKEKVEEIEGVVLGLLFLLKGFGFSFASHAFYDILLVHNIVNFCVIIVAVEYVSHDCHHDVVLSQDGAALNKCRRRRRRTIIGHYYPSCHCQFTTKIESWINGLR</sequence>
<evidence type="ECO:0000313" key="4">
    <source>
        <dbReference type="Proteomes" id="UP001359559"/>
    </source>
</evidence>
<keyword evidence="2" id="KW-1133">Transmembrane helix</keyword>
<feature type="coiled-coil region" evidence="1">
    <location>
        <begin position="3"/>
        <end position="30"/>
    </location>
</feature>
<protein>
    <submittedName>
        <fullName evidence="3">Uncharacterized protein</fullName>
    </submittedName>
</protein>
<comment type="caution">
    <text evidence="3">The sequence shown here is derived from an EMBL/GenBank/DDBJ whole genome shotgun (WGS) entry which is preliminary data.</text>
</comment>
<evidence type="ECO:0000256" key="1">
    <source>
        <dbReference type="SAM" id="Coils"/>
    </source>
</evidence>
<dbReference type="EMBL" id="JAYKXN010000008">
    <property type="protein sequence ID" value="KAK7263952.1"/>
    <property type="molecule type" value="Genomic_DNA"/>
</dbReference>
<keyword evidence="1" id="KW-0175">Coiled coil</keyword>
<keyword evidence="2" id="KW-0472">Membrane</keyword>
<keyword evidence="4" id="KW-1185">Reference proteome</keyword>
<name>A0AAN9EUW2_CLITE</name>
<evidence type="ECO:0000256" key="2">
    <source>
        <dbReference type="SAM" id="Phobius"/>
    </source>
</evidence>
<keyword evidence="2" id="KW-0812">Transmembrane</keyword>
<organism evidence="3 4">
    <name type="scientific">Clitoria ternatea</name>
    <name type="common">Butterfly pea</name>
    <dbReference type="NCBI Taxonomy" id="43366"/>
    <lineage>
        <taxon>Eukaryota</taxon>
        <taxon>Viridiplantae</taxon>
        <taxon>Streptophyta</taxon>
        <taxon>Embryophyta</taxon>
        <taxon>Tracheophyta</taxon>
        <taxon>Spermatophyta</taxon>
        <taxon>Magnoliopsida</taxon>
        <taxon>eudicotyledons</taxon>
        <taxon>Gunneridae</taxon>
        <taxon>Pentapetalae</taxon>
        <taxon>rosids</taxon>
        <taxon>fabids</taxon>
        <taxon>Fabales</taxon>
        <taxon>Fabaceae</taxon>
        <taxon>Papilionoideae</taxon>
        <taxon>50 kb inversion clade</taxon>
        <taxon>NPAAA clade</taxon>
        <taxon>indigoferoid/millettioid clade</taxon>
        <taxon>Phaseoleae</taxon>
        <taxon>Clitoria</taxon>
    </lineage>
</organism>
<feature type="transmembrane region" description="Helical" evidence="2">
    <location>
        <begin position="29"/>
        <end position="47"/>
    </location>
</feature>